<dbReference type="GO" id="GO:0071818">
    <property type="term" value="C:BAT3 complex"/>
    <property type="evidence" value="ECO:0007669"/>
    <property type="project" value="TreeGrafter"/>
</dbReference>
<dbReference type="GO" id="GO:0036503">
    <property type="term" value="P:ERAD pathway"/>
    <property type="evidence" value="ECO:0007669"/>
    <property type="project" value="TreeGrafter"/>
</dbReference>
<dbReference type="AlphaFoldDB" id="A0A9Q1Q5A8"/>
<evidence type="ECO:0000313" key="2">
    <source>
        <dbReference type="EMBL" id="KAJ8429598.1"/>
    </source>
</evidence>
<reference evidence="2" key="1">
    <citation type="submission" date="2022-04" db="EMBL/GenBank/DDBJ databases">
        <title>Carnegiea gigantea Genome sequencing and assembly v2.</title>
        <authorList>
            <person name="Copetti D."/>
            <person name="Sanderson M.J."/>
            <person name="Burquez A."/>
            <person name="Wojciechowski M.F."/>
        </authorList>
    </citation>
    <scope>NUCLEOTIDE SEQUENCE</scope>
    <source>
        <strain evidence="2">SGP5-SGP5p</strain>
        <tissue evidence="2">Aerial part</tissue>
    </source>
</reference>
<accession>A0A9Q1Q5A8</accession>
<dbReference type="GO" id="GO:0031593">
    <property type="term" value="F:polyubiquitin modification-dependent protein binding"/>
    <property type="evidence" value="ECO:0007669"/>
    <property type="project" value="TreeGrafter"/>
</dbReference>
<evidence type="ECO:0000313" key="3">
    <source>
        <dbReference type="Proteomes" id="UP001153076"/>
    </source>
</evidence>
<dbReference type="PANTHER" id="PTHR15204:SF5">
    <property type="entry name" value="LARGE PROLINE-RICH PROTEIN BAG6 ISOFORM X1"/>
    <property type="match status" value="1"/>
</dbReference>
<protein>
    <submittedName>
        <fullName evidence="2">Uncharacterized protein</fullName>
    </submittedName>
</protein>
<dbReference type="GO" id="GO:0051787">
    <property type="term" value="F:misfolded protein binding"/>
    <property type="evidence" value="ECO:0007669"/>
    <property type="project" value="TreeGrafter"/>
</dbReference>
<dbReference type="EMBL" id="JAKOGI010000881">
    <property type="protein sequence ID" value="KAJ8429598.1"/>
    <property type="molecule type" value="Genomic_DNA"/>
</dbReference>
<dbReference type="Proteomes" id="UP001153076">
    <property type="component" value="Unassembled WGS sequence"/>
</dbReference>
<evidence type="ECO:0000256" key="1">
    <source>
        <dbReference type="SAM" id="MobiDB-lite"/>
    </source>
</evidence>
<proteinExistence type="predicted"/>
<organism evidence="2 3">
    <name type="scientific">Carnegiea gigantea</name>
    <dbReference type="NCBI Taxonomy" id="171969"/>
    <lineage>
        <taxon>Eukaryota</taxon>
        <taxon>Viridiplantae</taxon>
        <taxon>Streptophyta</taxon>
        <taxon>Embryophyta</taxon>
        <taxon>Tracheophyta</taxon>
        <taxon>Spermatophyta</taxon>
        <taxon>Magnoliopsida</taxon>
        <taxon>eudicotyledons</taxon>
        <taxon>Gunneridae</taxon>
        <taxon>Pentapetalae</taxon>
        <taxon>Caryophyllales</taxon>
        <taxon>Cactineae</taxon>
        <taxon>Cactaceae</taxon>
        <taxon>Cactoideae</taxon>
        <taxon>Echinocereeae</taxon>
        <taxon>Carnegiea</taxon>
    </lineage>
</organism>
<gene>
    <name evidence="2" type="ORF">Cgig2_008828</name>
</gene>
<comment type="caution">
    <text evidence="2">The sequence shown here is derived from an EMBL/GenBank/DDBJ whole genome shotgun (WGS) entry which is preliminary data.</text>
</comment>
<dbReference type="PANTHER" id="PTHR15204">
    <property type="entry name" value="LARGE PROLINE-RICH PROTEIN BAG6"/>
    <property type="match status" value="1"/>
</dbReference>
<dbReference type="OrthoDB" id="267397at2759"/>
<name>A0A9Q1Q5A8_9CARY</name>
<keyword evidence="3" id="KW-1185">Reference proteome</keyword>
<feature type="compositionally biased region" description="Polar residues" evidence="1">
    <location>
        <begin position="51"/>
        <end position="78"/>
    </location>
</feature>
<sequence length="159" mass="16549">MVTDSDNLQIVSKLAIATLPDLEFEGILKASRFLTMLDIENGDTLHLVKRQPTQPQTSSSTGPANLSRNGGAQGNDGSVGTPRNRIGQISHSVVLGTLNVGDQGEGVVPNLTRVIGAVLNSLGVGSQPTTNGLVVSQTAASVRFPIVPSLLRVLLLCQA</sequence>
<feature type="region of interest" description="Disordered" evidence="1">
    <location>
        <begin position="46"/>
        <end position="83"/>
    </location>
</feature>